<protein>
    <submittedName>
        <fullName evidence="1">Uncharacterized protein</fullName>
    </submittedName>
</protein>
<evidence type="ECO:0000313" key="1">
    <source>
        <dbReference type="EMBL" id="MBJ2119349.1"/>
    </source>
</evidence>
<accession>A0ABS0W7Q3</accession>
<dbReference type="RefSeq" id="WP_109848581.1">
    <property type="nucleotide sequence ID" value="NZ_CAXOKJ010000027.1"/>
</dbReference>
<dbReference type="EMBL" id="JAEKCB010000014">
    <property type="protein sequence ID" value="MBJ2119349.1"/>
    <property type="molecule type" value="Genomic_DNA"/>
</dbReference>
<reference evidence="1 2" key="1">
    <citation type="submission" date="2020-12" db="EMBL/GenBank/DDBJ databases">
        <title>Enhanced detection system for hospital associated transmission using whole genome sequencing surveillance.</title>
        <authorList>
            <person name="Harrison L.H."/>
            <person name="Van Tyne D."/>
            <person name="Marsh J.W."/>
            <person name="Griffith M.P."/>
            <person name="Snyder D.J."/>
            <person name="Cooper V.S."/>
            <person name="Mustapha M."/>
        </authorList>
    </citation>
    <scope>NUCLEOTIDE SEQUENCE [LARGE SCALE GENOMIC DNA]</scope>
    <source>
        <strain evidence="1 2">PR00195</strain>
    </source>
</reference>
<comment type="caution">
    <text evidence="1">The sequence shown here is derived from an EMBL/GenBank/DDBJ whole genome shotgun (WGS) entry which is preliminary data.</text>
</comment>
<evidence type="ECO:0000313" key="2">
    <source>
        <dbReference type="Proteomes" id="UP000619976"/>
    </source>
</evidence>
<dbReference type="Proteomes" id="UP000619976">
    <property type="component" value="Unassembled WGS sequence"/>
</dbReference>
<gene>
    <name evidence="1" type="ORF">JFQ69_16995</name>
</gene>
<name>A0ABS0W7Q3_9GAMM</name>
<proteinExistence type="predicted"/>
<keyword evidence="2" id="KW-1185">Reference proteome</keyword>
<organism evidence="1 2">
    <name type="scientific">Proteus penneri</name>
    <dbReference type="NCBI Taxonomy" id="102862"/>
    <lineage>
        <taxon>Bacteria</taxon>
        <taxon>Pseudomonadati</taxon>
        <taxon>Pseudomonadota</taxon>
        <taxon>Gammaproteobacteria</taxon>
        <taxon>Enterobacterales</taxon>
        <taxon>Morganellaceae</taxon>
        <taxon>Proteus</taxon>
    </lineage>
</organism>
<sequence>MLNDKINFWWNNNSKDFTPIGNKLWVSTDKTTLGYGSRELAGWLSDDIQYSLNSIDIWINNLTNLPSSRAPDGFFGMGNAHWVMVTKNMVFIANEYVQEQRVLLTIDQLLYILEQYKAFLGGNYTDPDFPPKPIDVEYIAEGEEAMRIYATLKDSHGLFYLEE</sequence>
<dbReference type="GeneID" id="76522535"/>